<accession>A0A9X6RLV2</accession>
<proteinExistence type="predicted"/>
<dbReference type="OrthoDB" id="272985at2759"/>
<dbReference type="Proteomes" id="UP000192578">
    <property type="component" value="Unassembled WGS sequence"/>
</dbReference>
<name>A0A9X6RLV2_HYPEX</name>
<keyword evidence="2" id="KW-1185">Reference proteome</keyword>
<evidence type="ECO:0000313" key="2">
    <source>
        <dbReference type="Proteomes" id="UP000192578"/>
    </source>
</evidence>
<gene>
    <name evidence="1" type="ORF">BV898_17261</name>
</gene>
<evidence type="ECO:0000313" key="1">
    <source>
        <dbReference type="EMBL" id="OWA52818.1"/>
    </source>
</evidence>
<protein>
    <submittedName>
        <fullName evidence="1">Uncharacterized protein</fullName>
    </submittedName>
</protein>
<comment type="caution">
    <text evidence="1">The sequence shown here is derived from an EMBL/GenBank/DDBJ whole genome shotgun (WGS) entry which is preliminary data.</text>
</comment>
<sequence>KAREDVISKLAADDAEMEKEVQTISLGGGSLTNMTPSQRSAFTYTTDSAEAGQPVRLLITRWGRSREEYLPEGFGGLEKERLQRGCAGRLHFIHYRQSQGSEWRPSYVRNIQGILRTHGDEGEFPAACLSMRPGTKLMLLATFQTGNQIFGWVNGAMCIVEELTDD</sequence>
<organism evidence="1 2">
    <name type="scientific">Hypsibius exemplaris</name>
    <name type="common">Freshwater tardigrade</name>
    <dbReference type="NCBI Taxonomy" id="2072580"/>
    <lineage>
        <taxon>Eukaryota</taxon>
        <taxon>Metazoa</taxon>
        <taxon>Ecdysozoa</taxon>
        <taxon>Tardigrada</taxon>
        <taxon>Eutardigrada</taxon>
        <taxon>Parachela</taxon>
        <taxon>Hypsibioidea</taxon>
        <taxon>Hypsibiidae</taxon>
        <taxon>Hypsibius</taxon>
    </lineage>
</organism>
<dbReference type="AlphaFoldDB" id="A0A9X6RLV2"/>
<reference evidence="2" key="1">
    <citation type="submission" date="2017-01" db="EMBL/GenBank/DDBJ databases">
        <title>Comparative genomics of anhydrobiosis in the tardigrade Hypsibius dujardini.</title>
        <authorList>
            <person name="Yoshida Y."/>
            <person name="Koutsovoulos G."/>
            <person name="Laetsch D."/>
            <person name="Stevens L."/>
            <person name="Kumar S."/>
            <person name="Horikawa D."/>
            <person name="Ishino K."/>
            <person name="Komine S."/>
            <person name="Tomita M."/>
            <person name="Blaxter M."/>
            <person name="Arakawa K."/>
        </authorList>
    </citation>
    <scope>NUCLEOTIDE SEQUENCE [LARGE SCALE GENOMIC DNA]</scope>
    <source>
        <strain evidence="2">Z151</strain>
    </source>
</reference>
<dbReference type="EMBL" id="MTYJ01000288">
    <property type="protein sequence ID" value="OWA52818.1"/>
    <property type="molecule type" value="Genomic_DNA"/>
</dbReference>
<feature type="non-terminal residue" evidence="1">
    <location>
        <position position="1"/>
    </location>
</feature>